<evidence type="ECO:0000313" key="4">
    <source>
        <dbReference type="Proteomes" id="UP000076154"/>
    </source>
</evidence>
<accession>A0A369JLL8</accession>
<dbReference type="PANTHER" id="PTHR46423">
    <property type="entry name" value="RNA POLYMERASE II-ASSOCIATED PROTEIN 3"/>
    <property type="match status" value="1"/>
</dbReference>
<dbReference type="PANTHER" id="PTHR46423:SF1">
    <property type="entry name" value="RNA POLYMERASE II-ASSOCIATED PROTEIN 3"/>
    <property type="match status" value="1"/>
</dbReference>
<dbReference type="Gene3D" id="1.25.40.10">
    <property type="entry name" value="Tetratricopeptide repeat domain"/>
    <property type="match status" value="1"/>
</dbReference>
<sequence>MAKYQPNDPLNPYDPASLELGSQGVFDRMSAGTSPAMSGKLAEKLKDPKHRAEFWQMMKNDAEERKRTGETMQQQALREKREWAAQDAKSASLKLEGNAAFSQGDYKRAFVIYSACARLSPQEPVYHLNRAATGLKLKAFKQAEDDAAHAILEYESAKAHFRRAQARRFLGNLEGADEDLRVARELQPGDPSVEAEVAELAKLKKISDKELEQWIGAQEAVAVNDIFGSIEVLEELVQKVLQAKK</sequence>
<protein>
    <submittedName>
        <fullName evidence="3">Outer envelope protein 64, chloroplastic</fullName>
    </submittedName>
</protein>
<evidence type="ECO:0000313" key="3">
    <source>
        <dbReference type="EMBL" id="RDB20603.1"/>
    </source>
</evidence>
<reference evidence="3" key="1">
    <citation type="submission" date="2018-04" db="EMBL/GenBank/DDBJ databases">
        <title>Whole genome sequencing of Hypsizygus marmoreus.</title>
        <authorList>
            <person name="Choi I.-G."/>
            <person name="Min B."/>
            <person name="Kim J.-G."/>
            <person name="Kim S."/>
            <person name="Oh Y.-L."/>
            <person name="Kong W.-S."/>
            <person name="Park H."/>
            <person name="Jeong J."/>
            <person name="Song E.-S."/>
        </authorList>
    </citation>
    <scope>NUCLEOTIDE SEQUENCE [LARGE SCALE GENOMIC DNA]</scope>
    <source>
        <strain evidence="3">51987-8</strain>
    </source>
</reference>
<dbReference type="OrthoDB" id="629492at2759"/>
<gene>
    <name evidence="3" type="primary">OEP64_0</name>
    <name evidence="3" type="ORF">Hypma_012220</name>
</gene>
<dbReference type="InterPro" id="IPR011990">
    <property type="entry name" value="TPR-like_helical_dom_sf"/>
</dbReference>
<dbReference type="InterPro" id="IPR051966">
    <property type="entry name" value="RPAP3"/>
</dbReference>
<feature type="region of interest" description="Disordered" evidence="2">
    <location>
        <begin position="1"/>
        <end position="45"/>
    </location>
</feature>
<dbReference type="STRING" id="39966.A0A369JLL8"/>
<dbReference type="InParanoid" id="A0A369JLL8"/>
<dbReference type="SMART" id="SM00028">
    <property type="entry name" value="TPR"/>
    <property type="match status" value="2"/>
</dbReference>
<dbReference type="GO" id="GO:0101031">
    <property type="term" value="C:protein folding chaperone complex"/>
    <property type="evidence" value="ECO:0007669"/>
    <property type="project" value="TreeGrafter"/>
</dbReference>
<dbReference type="EMBL" id="LUEZ02000058">
    <property type="protein sequence ID" value="RDB20603.1"/>
    <property type="molecule type" value="Genomic_DNA"/>
</dbReference>
<dbReference type="SUPFAM" id="SSF48452">
    <property type="entry name" value="TPR-like"/>
    <property type="match status" value="1"/>
</dbReference>
<evidence type="ECO:0000256" key="2">
    <source>
        <dbReference type="SAM" id="MobiDB-lite"/>
    </source>
</evidence>
<dbReference type="AlphaFoldDB" id="A0A369JLL8"/>
<evidence type="ECO:0000256" key="1">
    <source>
        <dbReference type="ARBA" id="ARBA00022803"/>
    </source>
</evidence>
<name>A0A369JLL8_HYPMA</name>
<keyword evidence="1" id="KW-0802">TPR repeat</keyword>
<dbReference type="InterPro" id="IPR019734">
    <property type="entry name" value="TPR_rpt"/>
</dbReference>
<dbReference type="Proteomes" id="UP000076154">
    <property type="component" value="Unassembled WGS sequence"/>
</dbReference>
<organism evidence="3 4">
    <name type="scientific">Hypsizygus marmoreus</name>
    <name type="common">White beech mushroom</name>
    <name type="synonym">Agaricus marmoreus</name>
    <dbReference type="NCBI Taxonomy" id="39966"/>
    <lineage>
        <taxon>Eukaryota</taxon>
        <taxon>Fungi</taxon>
        <taxon>Dikarya</taxon>
        <taxon>Basidiomycota</taxon>
        <taxon>Agaricomycotina</taxon>
        <taxon>Agaricomycetes</taxon>
        <taxon>Agaricomycetidae</taxon>
        <taxon>Agaricales</taxon>
        <taxon>Tricholomatineae</taxon>
        <taxon>Lyophyllaceae</taxon>
        <taxon>Hypsizygus</taxon>
    </lineage>
</organism>
<keyword evidence="4" id="KW-1185">Reference proteome</keyword>
<comment type="caution">
    <text evidence="3">The sequence shown here is derived from an EMBL/GenBank/DDBJ whole genome shotgun (WGS) entry which is preliminary data.</text>
</comment>
<proteinExistence type="predicted"/>